<feature type="compositionally biased region" description="Polar residues" evidence="1">
    <location>
        <begin position="979"/>
        <end position="994"/>
    </location>
</feature>
<dbReference type="CDD" id="cd17716">
    <property type="entry name" value="BRCT_microcephalin_rpt1"/>
    <property type="match status" value="1"/>
</dbReference>
<sequence length="1757" mass="189412">MAPRKPTSPAKPRRVTRARAADTSPKALEEAPKRKTATTSKDVPTTTKTKAIEAKSRVSKKVDTKTPKNTRSTSVVQVSETDDEDDMIVVAQPQPKPTRASRSTRTTTTASAAPTLAAAPRRRIKVTPLDAPVPEPEPQPVKKTTAKEKKQKSTETTTKSSTTRAKRSIAAAKLDEKPEEPEAEHEPKRRGRGPKVATKAEPEEIAPGATTTARKTRGRAKKEDTPIEPDKPVSAAPVTTRQTRARSGSTASATAAGSTINVVIQAPARKKVTFQNLPEDDEDEEKENKRPVTSSRVKGIKKAPASSAPAAKESETTSTGMRAKPIRKPTVATKSTRGATRATKASKPAETEKVMPRVLTPKKITQVAKAPPVDADEEDELAGGKTPVRDLSLSPRRGHMSPVRPMSPVKTLDFTPALQSPEKQRSNTSPGIMSPPRRMPSSPFKDILKESPRRAPEGVTIFRAHIQDPSNNNNGSMTLNPTNQPQLLQSPKRGLAENIVFPPSAVKTQHSPLKSALMSSPAKRLFSPSKQKTPARFSPSPVKKQSTPVEQAKSPGDVDIVMSSHFRPSMSPQRGARVYKMSEEEIAQELVAEMDFDQSVLNVRSPLKVDKAKPVIETPDGALEAHEPAEDDEDGHEDHDGCVEPALVDPADDLEQDQVSEADNDETVLDPALVEQGAFDEDMEDGNSQDDAMTELSEDENSPQPVQQASSKTPRLLNALFHRLREIDDESEDELSADQTPVGRRHPNVSAANVQSRLSTGIAPPSASRGLGFTPLVAQVRDWRAASPDKRMSSTSKTPISDVVFSPLAQLHVAGSVEVNRQDTPAKQAQKRKSIAARLSFAPSSTGSPARPDFFGEGMAAQEFEEQAEELARDPAQEEDLHQVMQQQDDNGEDKDIDVLVDEEDYNSEAPSHEPGELTTDLIKFTNASDTAMVDFQALANEAEVMADGKHTEGEVDDDELQPTEPGHRLSTVEEEDNSVLSYSSENYGDENSNPPAPVGSEVTEHVPKIDSHESADEDEAADEEIISGTVLGDASTSVAVSPSAVGTTPMAIEKSIEMDFSVTPVRPDPNVARVVHTVAKVPLRPEGEIPATSSPVKMQRKRPRSLSTSNSLSVKRRSFAFGGPNDTAIISAMRAPDGNGDGNLSSSPQRRIRSAAPSPAHSLSTAFSTPGQHSFAVDDFGDSTLDGIELPDEEMSSDVEVEDHREETEPARPAANDDTMMTIGSYMFKTPVPSAKMPKTSMLPPPSTAKSVAANTATPSYARSTNSSRRKSIGTPSHAAASAIVTPVVQAATPATVSKARTKTPSTSLKGKTPARTPLKAISDGPLNGVVVHCDIHTSEGSDASAIYVDLLTAMGARCVKEWRWNPRASQDEAAETPGHHGQVIGITHVVYKDGGKRTLEKVRSAGGQVLCVGVAWVLECHRQQSWVDEALFSVDTGVMPRGGSRRRKSMEPHMLKNEGGHLTSKKRKSLPAKHFKYQDTKPSARGSLVEQRSEMRNGDADADIQQDHSVEESNIDIDTDTSMTHADSEDQDDSMAAGHDESFGCENDESGVENSADSGSEISSTYNSPAAATVGETMHFYEVSNTTLTAPAQYESSELLSSSPFSREEGSKTGPRSEVKMADTRKTTPQSDEKVNLEVDYDPRTAATPLTPYMRAKGGNLGGHRGVGMDKASAIMMSAPPKQTGRSLFDDGEEGEEENENSEIAQQQKKKNNKGENKFQLKMRGGGVTDKGRRRTLGVNVGFRPVVGSPLRKEE</sequence>
<feature type="compositionally biased region" description="Acidic residues" evidence="1">
    <location>
        <begin position="1692"/>
        <end position="1703"/>
    </location>
</feature>
<feature type="region of interest" description="Disordered" evidence="1">
    <location>
        <begin position="1238"/>
        <end position="1281"/>
    </location>
</feature>
<dbReference type="STRING" id="91928.A0A0D2CAY7"/>
<dbReference type="HOGENOM" id="CLU_234405_0_0_1"/>
<feature type="compositionally biased region" description="Low complexity" evidence="1">
    <location>
        <begin position="434"/>
        <end position="443"/>
    </location>
</feature>
<dbReference type="Gene3D" id="3.40.50.10190">
    <property type="entry name" value="BRCT domain"/>
    <property type="match status" value="1"/>
</dbReference>
<feature type="compositionally biased region" description="Acidic residues" evidence="1">
    <location>
        <begin position="678"/>
        <end position="701"/>
    </location>
</feature>
<proteinExistence type="predicted"/>
<feature type="compositionally biased region" description="Polar residues" evidence="1">
    <location>
        <begin position="468"/>
        <end position="488"/>
    </location>
</feature>
<feature type="region of interest" description="Disordered" evidence="1">
    <location>
        <begin position="1131"/>
        <end position="1173"/>
    </location>
</feature>
<keyword evidence="4" id="KW-1185">Reference proteome</keyword>
<feature type="compositionally biased region" description="Basic and acidic residues" evidence="1">
    <location>
        <begin position="1451"/>
        <end position="1461"/>
    </location>
</feature>
<feature type="compositionally biased region" description="Acidic residues" evidence="1">
    <location>
        <begin position="727"/>
        <end position="736"/>
    </location>
</feature>
<feature type="region of interest" description="Disordered" evidence="1">
    <location>
        <begin position="819"/>
        <end position="859"/>
    </location>
</feature>
<name>A0A0D2CAY7_9EURO</name>
<evidence type="ECO:0000313" key="4">
    <source>
        <dbReference type="Proteomes" id="UP000053328"/>
    </source>
</evidence>
<dbReference type="PROSITE" id="PS50172">
    <property type="entry name" value="BRCT"/>
    <property type="match status" value="1"/>
</dbReference>
<feature type="compositionally biased region" description="Low complexity" evidence="1">
    <location>
        <begin position="37"/>
        <end position="49"/>
    </location>
</feature>
<feature type="compositionally biased region" description="Polar residues" evidence="1">
    <location>
        <begin position="702"/>
        <end position="713"/>
    </location>
</feature>
<feature type="compositionally biased region" description="Low complexity" evidence="1">
    <location>
        <begin position="302"/>
        <end position="319"/>
    </location>
</feature>
<feature type="region of interest" description="Disordered" evidence="1">
    <location>
        <begin position="1196"/>
        <end position="1218"/>
    </location>
</feature>
<dbReference type="PANTHER" id="PTHR14625:SF3">
    <property type="entry name" value="MICROCEPHALIN"/>
    <property type="match status" value="1"/>
</dbReference>
<feature type="compositionally biased region" description="Polar residues" evidence="1">
    <location>
        <begin position="1162"/>
        <end position="1173"/>
    </location>
</feature>
<evidence type="ECO:0000256" key="1">
    <source>
        <dbReference type="SAM" id="MobiDB-lite"/>
    </source>
</evidence>
<dbReference type="InterPro" id="IPR001357">
    <property type="entry name" value="BRCT_dom"/>
</dbReference>
<feature type="region of interest" description="Disordered" evidence="1">
    <location>
        <begin position="1"/>
        <end position="488"/>
    </location>
</feature>
<dbReference type="EMBL" id="KN847492">
    <property type="protein sequence ID" value="KIW20739.1"/>
    <property type="molecule type" value="Genomic_DNA"/>
</dbReference>
<feature type="compositionally biased region" description="Acidic residues" evidence="1">
    <location>
        <begin position="650"/>
        <end position="668"/>
    </location>
</feature>
<feature type="region of interest" description="Disordered" evidence="1">
    <location>
        <begin position="506"/>
        <end position="576"/>
    </location>
</feature>
<protein>
    <recommendedName>
        <fullName evidence="2">BRCT domain-containing protein</fullName>
    </recommendedName>
</protein>
<feature type="compositionally biased region" description="Polar residues" evidence="1">
    <location>
        <begin position="67"/>
        <end position="79"/>
    </location>
</feature>
<dbReference type="PANTHER" id="PTHR14625">
    <property type="entry name" value="MICROCEPHALIN"/>
    <property type="match status" value="1"/>
</dbReference>
<feature type="region of interest" description="Disordered" evidence="1">
    <location>
        <begin position="1297"/>
        <end position="1322"/>
    </location>
</feature>
<feature type="compositionally biased region" description="Basic and acidic residues" evidence="1">
    <location>
        <begin position="1608"/>
        <end position="1636"/>
    </location>
</feature>
<feature type="compositionally biased region" description="Basic and acidic residues" evidence="1">
    <location>
        <begin position="446"/>
        <end position="456"/>
    </location>
</feature>
<accession>A0A0D2CAY7</accession>
<feature type="region of interest" description="Disordered" evidence="1">
    <location>
        <begin position="951"/>
        <end position="1023"/>
    </location>
</feature>
<feature type="compositionally biased region" description="Low complexity" evidence="1">
    <location>
        <begin position="239"/>
        <end position="259"/>
    </location>
</feature>
<dbReference type="GO" id="GO:0000278">
    <property type="term" value="P:mitotic cell cycle"/>
    <property type="evidence" value="ECO:0007669"/>
    <property type="project" value="TreeGrafter"/>
</dbReference>
<feature type="region of interest" description="Disordered" evidence="1">
    <location>
        <begin position="1596"/>
        <end position="1636"/>
    </location>
</feature>
<dbReference type="GeneID" id="27328400"/>
<dbReference type="VEuPathDB" id="FungiDB:PV08_01317"/>
<feature type="region of interest" description="Disordered" evidence="1">
    <location>
        <begin position="1680"/>
        <end position="1757"/>
    </location>
</feature>
<dbReference type="RefSeq" id="XP_016240955.1">
    <property type="nucleotide sequence ID" value="XM_016375679.1"/>
</dbReference>
<feature type="compositionally biased region" description="Polar residues" evidence="1">
    <location>
        <begin position="1554"/>
        <end position="1566"/>
    </location>
</feature>
<feature type="domain" description="BRCT" evidence="2">
    <location>
        <begin position="1389"/>
        <end position="1436"/>
    </location>
</feature>
<dbReference type="Proteomes" id="UP000053328">
    <property type="component" value="Unassembled WGS sequence"/>
</dbReference>
<feature type="compositionally biased region" description="Low complexity" evidence="1">
    <location>
        <begin position="154"/>
        <end position="172"/>
    </location>
</feature>
<dbReference type="OrthoDB" id="2384350at2759"/>
<feature type="region of interest" description="Disordered" evidence="1">
    <location>
        <begin position="1087"/>
        <end position="1112"/>
    </location>
</feature>
<feature type="compositionally biased region" description="Low complexity" evidence="1">
    <location>
        <begin position="97"/>
        <end position="119"/>
    </location>
</feature>
<reference evidence="3 4" key="1">
    <citation type="submission" date="2015-01" db="EMBL/GenBank/DDBJ databases">
        <title>The Genome Sequence of Exophiala spinifera CBS89968.</title>
        <authorList>
            <consortium name="The Broad Institute Genomics Platform"/>
            <person name="Cuomo C."/>
            <person name="de Hoog S."/>
            <person name="Gorbushina A."/>
            <person name="Stielow B."/>
            <person name="Teixiera M."/>
            <person name="Abouelleil A."/>
            <person name="Chapman S.B."/>
            <person name="Priest M."/>
            <person name="Young S.K."/>
            <person name="Wortman J."/>
            <person name="Nusbaum C."/>
            <person name="Birren B."/>
        </authorList>
    </citation>
    <scope>NUCLEOTIDE SEQUENCE [LARGE SCALE GENOMIC DNA]</scope>
    <source>
        <strain evidence="3 4">CBS 89968</strain>
    </source>
</reference>
<dbReference type="InterPro" id="IPR036420">
    <property type="entry name" value="BRCT_dom_sf"/>
</dbReference>
<feature type="compositionally biased region" description="Polar residues" evidence="1">
    <location>
        <begin position="1249"/>
        <end position="1268"/>
    </location>
</feature>
<feature type="compositionally biased region" description="Basic residues" evidence="1">
    <location>
        <begin position="1465"/>
        <end position="1477"/>
    </location>
</feature>
<evidence type="ECO:0000313" key="3">
    <source>
        <dbReference type="EMBL" id="KIW20739.1"/>
    </source>
</evidence>
<dbReference type="InterPro" id="IPR022047">
    <property type="entry name" value="Microcephalin-like"/>
</dbReference>
<feature type="compositionally biased region" description="Polar residues" evidence="1">
    <location>
        <begin position="750"/>
        <end position="759"/>
    </location>
</feature>
<feature type="region of interest" description="Disordered" evidence="1">
    <location>
        <begin position="612"/>
        <end position="771"/>
    </location>
</feature>
<dbReference type="SUPFAM" id="SSF52113">
    <property type="entry name" value="BRCT domain"/>
    <property type="match status" value="1"/>
</dbReference>
<feature type="compositionally biased region" description="Basic and acidic residues" evidence="1">
    <location>
        <begin position="50"/>
        <end position="66"/>
    </location>
</feature>
<feature type="region of interest" description="Disordered" evidence="1">
    <location>
        <begin position="1439"/>
        <end position="1566"/>
    </location>
</feature>
<organism evidence="3 4">
    <name type="scientific">Exophiala spinifera</name>
    <dbReference type="NCBI Taxonomy" id="91928"/>
    <lineage>
        <taxon>Eukaryota</taxon>
        <taxon>Fungi</taxon>
        <taxon>Dikarya</taxon>
        <taxon>Ascomycota</taxon>
        <taxon>Pezizomycotina</taxon>
        <taxon>Eurotiomycetes</taxon>
        <taxon>Chaetothyriomycetidae</taxon>
        <taxon>Chaetothyriales</taxon>
        <taxon>Herpotrichiellaceae</taxon>
        <taxon>Exophiala</taxon>
    </lineage>
</organism>
<feature type="compositionally biased region" description="Basic and acidic residues" evidence="1">
    <location>
        <begin position="221"/>
        <end position="231"/>
    </location>
</feature>
<evidence type="ECO:0000259" key="2">
    <source>
        <dbReference type="PROSITE" id="PS50172"/>
    </source>
</evidence>
<feature type="compositionally biased region" description="Basic and acidic residues" evidence="1">
    <location>
        <begin position="1493"/>
        <end position="1513"/>
    </location>
</feature>
<feature type="compositionally biased region" description="Basic and acidic residues" evidence="1">
    <location>
        <begin position="1003"/>
        <end position="1015"/>
    </location>
</feature>
<gene>
    <name evidence="3" type="ORF">PV08_01317</name>
</gene>